<organism evidence="1 2">
    <name type="scientific">Dactylosporangium siamense</name>
    <dbReference type="NCBI Taxonomy" id="685454"/>
    <lineage>
        <taxon>Bacteria</taxon>
        <taxon>Bacillati</taxon>
        <taxon>Actinomycetota</taxon>
        <taxon>Actinomycetes</taxon>
        <taxon>Micromonosporales</taxon>
        <taxon>Micromonosporaceae</taxon>
        <taxon>Dactylosporangium</taxon>
    </lineage>
</organism>
<dbReference type="AlphaFoldDB" id="A0A919U766"/>
<keyword evidence="2" id="KW-1185">Reference proteome</keyword>
<gene>
    <name evidence="1" type="ORF">Dsi01nite_032600</name>
</gene>
<reference evidence="1" key="1">
    <citation type="submission" date="2021-01" db="EMBL/GenBank/DDBJ databases">
        <title>Whole genome shotgun sequence of Dactylosporangium siamense NBRC 106093.</title>
        <authorList>
            <person name="Komaki H."/>
            <person name="Tamura T."/>
        </authorList>
    </citation>
    <scope>NUCLEOTIDE SEQUENCE</scope>
    <source>
        <strain evidence="1">NBRC 106093</strain>
    </source>
</reference>
<proteinExistence type="predicted"/>
<accession>A0A919U766</accession>
<comment type="caution">
    <text evidence="1">The sequence shown here is derived from an EMBL/GenBank/DDBJ whole genome shotgun (WGS) entry which is preliminary data.</text>
</comment>
<protein>
    <submittedName>
        <fullName evidence="1">Uncharacterized protein</fullName>
    </submittedName>
</protein>
<dbReference type="EMBL" id="BONQ01000050">
    <property type="protein sequence ID" value="GIG45219.1"/>
    <property type="molecule type" value="Genomic_DNA"/>
</dbReference>
<evidence type="ECO:0000313" key="1">
    <source>
        <dbReference type="EMBL" id="GIG45219.1"/>
    </source>
</evidence>
<sequence>MVAGAVLLDLLRRFVFYDDETVVWSKDSAPHAALAVETSDRLFNVRVVPDLLRVGAAPWVEALVVAIREDQEVEGPAPQDVFLLRTDGEALHLRDPGTVAALGALVVTGDLCPVAYAEVLASCHWPGGWCKQVVTDPAAWRGEHPPEADLPQVEAPQVRDTDDATQLTFFASRQTTEVVGGRPVLDVSRWTVRIPKAPHGAPAAWDREAVADAVPLAPPW</sequence>
<dbReference type="Proteomes" id="UP000660611">
    <property type="component" value="Unassembled WGS sequence"/>
</dbReference>
<name>A0A919U766_9ACTN</name>
<evidence type="ECO:0000313" key="2">
    <source>
        <dbReference type="Proteomes" id="UP000660611"/>
    </source>
</evidence>